<organism evidence="16 17">
    <name type="scientific">Leucobacter massiliensis</name>
    <dbReference type="NCBI Taxonomy" id="1686285"/>
    <lineage>
        <taxon>Bacteria</taxon>
        <taxon>Bacillati</taxon>
        <taxon>Actinomycetota</taxon>
        <taxon>Actinomycetes</taxon>
        <taxon>Micrococcales</taxon>
        <taxon>Microbacteriaceae</taxon>
        <taxon>Leucobacter</taxon>
    </lineage>
</organism>
<comment type="function">
    <text evidence="10">Catalyzes the oxidation of L-aspartate to iminoaspartate, the first step in the de novo biosynthesis of NAD(+).</text>
</comment>
<dbReference type="InterPro" id="IPR037099">
    <property type="entry name" value="Fum_R/Succ_DH_flav-like_C_sf"/>
</dbReference>
<dbReference type="GO" id="GO:0008734">
    <property type="term" value="F:L-aspartate oxidase activity"/>
    <property type="evidence" value="ECO:0007669"/>
    <property type="project" value="UniProtKB-EC"/>
</dbReference>
<dbReference type="EMBL" id="MWZD01000022">
    <property type="protein sequence ID" value="PRI10305.1"/>
    <property type="molecule type" value="Genomic_DNA"/>
</dbReference>
<dbReference type="SUPFAM" id="SSF56425">
    <property type="entry name" value="Succinate dehydrogenase/fumarate reductase flavoprotein, catalytic domain"/>
    <property type="match status" value="1"/>
</dbReference>
<evidence type="ECO:0000256" key="1">
    <source>
        <dbReference type="ARBA" id="ARBA00001974"/>
    </source>
</evidence>
<feature type="domain" description="FAD-dependent oxidoreductase 2 FAD-binding" evidence="14">
    <location>
        <begin position="65"/>
        <end position="406"/>
    </location>
</feature>
<evidence type="ECO:0000313" key="16">
    <source>
        <dbReference type="EMBL" id="PRI10305.1"/>
    </source>
</evidence>
<dbReference type="Gene3D" id="1.20.58.100">
    <property type="entry name" value="Fumarate reductase/succinate dehydrogenase flavoprotein-like, C-terminal domain"/>
    <property type="match status" value="1"/>
</dbReference>
<dbReference type="EC" id="1.4.3.16" evidence="4"/>
<dbReference type="Pfam" id="PF02910">
    <property type="entry name" value="Succ_DH_flav_C"/>
    <property type="match status" value="1"/>
</dbReference>
<evidence type="ECO:0000259" key="15">
    <source>
        <dbReference type="Pfam" id="PF02910"/>
    </source>
</evidence>
<comment type="cofactor">
    <cofactor evidence="1">
        <name>FAD</name>
        <dbReference type="ChEBI" id="CHEBI:57692"/>
    </cofactor>
</comment>
<dbReference type="GO" id="GO:0034628">
    <property type="term" value="P:'de novo' NAD+ biosynthetic process from L-aspartate"/>
    <property type="evidence" value="ECO:0007669"/>
    <property type="project" value="TreeGrafter"/>
</dbReference>
<dbReference type="Pfam" id="PF00890">
    <property type="entry name" value="FAD_binding_2"/>
    <property type="match status" value="1"/>
</dbReference>
<evidence type="ECO:0000256" key="6">
    <source>
        <dbReference type="ARBA" id="ARBA00022630"/>
    </source>
</evidence>
<dbReference type="Proteomes" id="UP000238650">
    <property type="component" value="Unassembled WGS sequence"/>
</dbReference>
<dbReference type="UniPathway" id="UPA00253">
    <property type="reaction ID" value="UER00326"/>
</dbReference>
<dbReference type="InterPro" id="IPR015939">
    <property type="entry name" value="Fum_Rdtase/Succ_DH_flav-like_C"/>
</dbReference>
<proteinExistence type="inferred from homology"/>
<evidence type="ECO:0000256" key="10">
    <source>
        <dbReference type="ARBA" id="ARBA00029426"/>
    </source>
</evidence>
<gene>
    <name evidence="16" type="ORF">B4915_13030</name>
</gene>
<evidence type="ECO:0000256" key="9">
    <source>
        <dbReference type="ARBA" id="ARBA00023002"/>
    </source>
</evidence>
<dbReference type="InterPro" id="IPR027477">
    <property type="entry name" value="Succ_DH/fumarate_Rdtase_cat_sf"/>
</dbReference>
<dbReference type="RefSeq" id="WP_105806243.1">
    <property type="nucleotide sequence ID" value="NZ_MWZD01000022.1"/>
</dbReference>
<feature type="compositionally biased region" description="Basic and acidic residues" evidence="13">
    <location>
        <begin position="514"/>
        <end position="528"/>
    </location>
</feature>
<comment type="similarity">
    <text evidence="3">Belongs to the FAD-dependent oxidoreductase 2 family. NadB subfamily.</text>
</comment>
<dbReference type="InterPro" id="IPR003953">
    <property type="entry name" value="FAD-dep_OxRdtase_2_FAD-bd"/>
</dbReference>
<dbReference type="InterPro" id="IPR036188">
    <property type="entry name" value="FAD/NAD-bd_sf"/>
</dbReference>
<keyword evidence="9" id="KW-0560">Oxidoreductase</keyword>
<evidence type="ECO:0000256" key="5">
    <source>
        <dbReference type="ARBA" id="ARBA00021901"/>
    </source>
</evidence>
<dbReference type="GO" id="GO:0033765">
    <property type="term" value="F:steroid dehydrogenase activity, acting on the CH-CH group of donors"/>
    <property type="evidence" value="ECO:0007669"/>
    <property type="project" value="UniProtKB-ARBA"/>
</dbReference>
<dbReference type="OrthoDB" id="9805351at2"/>
<dbReference type="PANTHER" id="PTHR42716:SF2">
    <property type="entry name" value="L-ASPARTATE OXIDASE, CHLOROPLASTIC"/>
    <property type="match status" value="1"/>
</dbReference>
<feature type="region of interest" description="Disordered" evidence="13">
    <location>
        <begin position="514"/>
        <end position="562"/>
    </location>
</feature>
<evidence type="ECO:0000256" key="4">
    <source>
        <dbReference type="ARBA" id="ARBA00012173"/>
    </source>
</evidence>
<keyword evidence="17" id="KW-1185">Reference proteome</keyword>
<keyword evidence="8" id="KW-0274">FAD</keyword>
<evidence type="ECO:0000256" key="13">
    <source>
        <dbReference type="SAM" id="MobiDB-lite"/>
    </source>
</evidence>
<comment type="pathway">
    <text evidence="2">Cofactor biosynthesis; NAD(+) biosynthesis; iminoaspartate from L-aspartate (oxidase route): step 1/1.</text>
</comment>
<keyword evidence="6" id="KW-0285">Flavoprotein</keyword>
<evidence type="ECO:0000256" key="11">
    <source>
        <dbReference type="ARBA" id="ARBA00030386"/>
    </source>
</evidence>
<dbReference type="InterPro" id="IPR005288">
    <property type="entry name" value="NadB"/>
</dbReference>
<keyword evidence="7" id="KW-0662">Pyridine nucleotide biosynthesis</keyword>
<sequence length="562" mass="56114">MILVIGSGVAGIRAALAAAGSGAEVTLVTPGVLLGGGAETGGAADRGVSDPAAQCGSEGLRALAGGSTALAQGGIAAALADDDTPGLHLADTLAAGAGIVDSEAAGLLVREGARAVRELLAEGFEADRAPGGSVALGLEAAHVRKRIVHAGGDRTGAVLHAHLVSRLRAAVAAGRIVLRERCTAIALIREAGAVAGAELRGPAGIEACRAGATVLASGGYAGLYARSSNPLGSRGAGVLLAGRAGALLADLEFVQFHPTVLHGTGTLISEAVRGAGAVLLDGSGTRYLVPRHPLAELAPRDVVSRETTRLLAERGEDHVLLDATGIEREGGPGTLAARFPGITAATRARGLDWRREPIPVSPAAHYCMGGVASDLDGRTSVPGLFVAGEVASTGVHGANRLASNSLLEGLVFGERAGIAAAAVAGVASGGGAPAAARDGRGSAGAWRPRGAGFLSLERRSRVAAIPDPPLPDAEPGGPLADRSAGIPALTGLLPRNGEEALLIGMIRDAALDRTESRGAHQRPDHPHADPAQAARRAVRFLLPASAEQPAPPASERRSLSPC</sequence>
<evidence type="ECO:0000256" key="2">
    <source>
        <dbReference type="ARBA" id="ARBA00004950"/>
    </source>
</evidence>
<name>A0A2S9QL39_9MICO</name>
<reference evidence="16 17" key="1">
    <citation type="journal article" date="2017" name="New Microbes New Infect">
        <title>Genome sequence of 'Leucobacter massiliensis' sp. nov. isolated from human pharynx after travel to the 2014 Hajj.</title>
        <authorList>
            <person name="Leangapichart T."/>
            <person name="Gautret P."/>
            <person name="Nguyen T.T."/>
            <person name="Armstrong N."/>
            <person name="Rolain J.M."/>
        </authorList>
    </citation>
    <scope>NUCLEOTIDE SEQUENCE [LARGE SCALE GENOMIC DNA]</scope>
    <source>
        <strain evidence="16 17">122RC15</strain>
    </source>
</reference>
<evidence type="ECO:0000256" key="12">
    <source>
        <dbReference type="ARBA" id="ARBA00048305"/>
    </source>
</evidence>
<dbReference type="SUPFAM" id="SSF51905">
    <property type="entry name" value="FAD/NAD(P)-binding domain"/>
    <property type="match status" value="1"/>
</dbReference>
<evidence type="ECO:0000256" key="7">
    <source>
        <dbReference type="ARBA" id="ARBA00022642"/>
    </source>
</evidence>
<comment type="catalytic activity">
    <reaction evidence="12">
        <text>L-aspartate + O2 = iminosuccinate + H2O2</text>
        <dbReference type="Rhea" id="RHEA:25876"/>
        <dbReference type="ChEBI" id="CHEBI:15379"/>
        <dbReference type="ChEBI" id="CHEBI:16240"/>
        <dbReference type="ChEBI" id="CHEBI:29991"/>
        <dbReference type="ChEBI" id="CHEBI:77875"/>
        <dbReference type="EC" id="1.4.3.16"/>
    </reaction>
    <physiologicalReaction direction="left-to-right" evidence="12">
        <dbReference type="Rhea" id="RHEA:25877"/>
    </physiologicalReaction>
</comment>
<evidence type="ECO:0000259" key="14">
    <source>
        <dbReference type="Pfam" id="PF00890"/>
    </source>
</evidence>
<dbReference type="AlphaFoldDB" id="A0A2S9QL39"/>
<dbReference type="PANTHER" id="PTHR42716">
    <property type="entry name" value="L-ASPARTATE OXIDASE"/>
    <property type="match status" value="1"/>
</dbReference>
<evidence type="ECO:0000256" key="8">
    <source>
        <dbReference type="ARBA" id="ARBA00022827"/>
    </source>
</evidence>
<comment type="caution">
    <text evidence="16">The sequence shown here is derived from an EMBL/GenBank/DDBJ whole genome shotgun (WGS) entry which is preliminary data.</text>
</comment>
<evidence type="ECO:0000313" key="17">
    <source>
        <dbReference type="Proteomes" id="UP000238650"/>
    </source>
</evidence>
<dbReference type="PRINTS" id="PR00368">
    <property type="entry name" value="FADPNR"/>
</dbReference>
<dbReference type="Gene3D" id="3.90.700.10">
    <property type="entry name" value="Succinate dehydrogenase/fumarate reductase flavoprotein, catalytic domain"/>
    <property type="match status" value="1"/>
</dbReference>
<evidence type="ECO:0000256" key="3">
    <source>
        <dbReference type="ARBA" id="ARBA00008562"/>
    </source>
</evidence>
<accession>A0A2S9QL39</accession>
<dbReference type="Gene3D" id="3.50.50.60">
    <property type="entry name" value="FAD/NAD(P)-binding domain"/>
    <property type="match status" value="1"/>
</dbReference>
<protein>
    <recommendedName>
        <fullName evidence="5">L-aspartate oxidase</fullName>
        <ecNumber evidence="4">1.4.3.16</ecNumber>
    </recommendedName>
    <alternativeName>
        <fullName evidence="11">Quinolinate synthase B</fullName>
    </alternativeName>
</protein>
<feature type="domain" description="Fumarate reductase/succinate dehydrogenase flavoprotein-like C-terminal" evidence="15">
    <location>
        <begin position="506"/>
        <end position="533"/>
    </location>
</feature>
<dbReference type="SUPFAM" id="SSF46977">
    <property type="entry name" value="Succinate dehydrogenase/fumarate reductase flavoprotein C-terminal domain"/>
    <property type="match status" value="1"/>
</dbReference>